<keyword evidence="15" id="KW-1185">Reference proteome</keyword>
<sequence length="2258" mass="244727">PRASRQPLSWWVSRPTQGAETRGPHGSPRPPCPRVGARAGLRCPCAQPGRGSRARDSLALVEDPVRPRSGRDGWAREPGPVDPGPGDPGTVRAQGRTRGSLPCKRLPLSPPLLPCSGQAATCSRLSPPGRRGLLPTARRPGPRPPAPAACQHPHAHRVHARPRGLHLPAAPAALSRDETLATPFLPSAAQNYHSQQAPRRRAAGSTLHFRRRLGPGVCSGLASPLPGARRARRAVSGSRRPGGGCRPGPRCGRPRRAASAKAPACSVAGGRRGLGAEGASPAAGRPGGLRTPRPGVRPPAGGQCPPGGLPGCGGPRRAGGGPERRLCALSTMAKPASKDSGLKEKFKNLLGLGTPRPHPRSAEGKQPEFVITTEILRELGVECGLNNRVRTIGQICEVAKTRKFEEHAVEALWKAVADLLQPERPPEARHAVLALLKAIVQGQGDRLGVLRALFFKVIKDYPSHEDLHERLEVFKALTDNGRHITYLEEELAEFVLQWVDVGLSSEFLLVLVNLVKFNSCYLEEHIASMVRMICLLCVQTVSSVDIEVSLQVLDAVVCYNRLPAESLPLFLVTLCRTVNVKELCEPCWKLMRNLLGTHLGHSAVRTMCHVMGDRAYMEDAPLLRGAVFFVGMALWGAHRLYSLKNSPTSVLPSFYEARRAERLRSAFQAMTCPNEVVSYEIVLSITRLVKKYRRELQAVTWDILLRIMERLVQQLQCLDSPELRAIVHDLLTTVEELCDQNEFHGSRERYFELVERCADQRPESSLLNLITYRAQSIHPARDGWIHTLQALTERFFRSESRSAVRIKVLDVLSFVLLINRQFYEEELINSVVISQLSHVPEDRDPQVRKLATQLLVDLAEGCHTHHFNSLLDIIEKVISRSLSPPPELEERDAAAYSASLEDVKTAVLGLLVILQTKLYSLPASHATRVYEMLVGHLQRHYKHSYTLPVASSIRLQAFDFLLLLRADSLHRLGLPSKDGLVRFSPYCLCDSPCVGGGPGGRRRGARGAAAAVAGQARAPPTERGPVSHREPERGAEKKAGVPLSPPPGPPGPAPPGPAVRPASLPYSLLFRVLLCCLKQETDWKVLKLVLAKLPAALRHKVLLFTSPCSVDQLAAALCAVLSGPKTLERLRGTPEGFSRTDLHLAVVPVLTALISYHGYLDKARQREMVYCLEQGLIFRCASQCVVALAVCSVEMPDVMVKALPVLVVKLTHISATASMAAPLLEFLSTLARLPHLYRNFAAEQYASVFAISLPYTNPSKFNQYIVCLAHHVIAMWFIRCRLPFRKDFVPFITKGLRSNVLRSFDDTPEKDSFRARSTSLNERPQSLRVARPPKQGLNSSPPVRERKESSVAEAFRCRSVSVSEHAARRIHTSLASTSLGSADESAVAQADGSLRNLHLELTETCLDMMARYVFSNFTAVPKRSPVGEFLLAGGRTKTWLVGNKLVTVTTSVGTGTRSLLGLDSGELQGGPDLSSEPGARAWRTKEAPAKLETQAGQQAGRGARGRVRSMSGGHGLRVGALDAPAPHFSCGPASPAAPAAPDSGPEASASSPGPARKKTNLAAYVPLLTQGWAEILVRRPTGPGRCRHCPEPGAGWAPAAVLPGQGEPQPECLRRGSGNTSWLMSLENPLSPFSSDIDNMPLQELSNALMAAERFKERRDTALYKSLSMPAAGSAKPPPPPRSNTDSAVVLEEAGAGGAPLAAGPPDLEDFEATLGVDRRCEHAADYSRVGAAWAALKGCRGGRASCAGRAGQGALTTPSPQSSSTSSQEERSSRAEELAASGIPIERAVSSEGARPSADLPFQPSQPLSKSSSSPELQTLQDALGDPGATADLGRLSPEARARSQSGILDGESASWSASGADAEGLGAPQPEGASPPSGPCSPGGLRPRGYTISDSAPSRRGRRAERDAPKSRARAANAEKVPGINPSFVFLQLYHSPFFGDESNKPILLPNESFERSVQLLDQIPSYDTHKIAVLYVGEGQSSSELAILSNEHGSYRYTEFLTGLGRLIELKDCQPDKVYLGGLDVCGEDGQFTYCWHDDIVQAVFHIATLMPTKDGDRQRCDKKRHLGNDFVSIVYDDSGEGFRLGTIKGQFNFVHVIITPLDYECNLVSLQCRKGEARAGCPRAGGALAEHRACSPDMEGLVDTSVAKIVSDRNLPFVARQMALHANMASQVHHSRSNPTDVYPSKWIARLRHIKRLRQRIREEVHYPNPSLPLAHLPGHAKAPAQAPAEPTPTHETGQRKRLISSVDDFTEFV</sequence>
<dbReference type="GO" id="GO:0045202">
    <property type="term" value="C:synapse"/>
    <property type="evidence" value="ECO:0007669"/>
    <property type="project" value="UniProtKB-ARBA"/>
</dbReference>
<dbReference type="InterPro" id="IPR000331">
    <property type="entry name" value="Rap/Ran_GAP_dom"/>
</dbReference>
<evidence type="ECO:0000256" key="9">
    <source>
        <dbReference type="ARBA" id="ARBA00054764"/>
    </source>
</evidence>
<dbReference type="InterPro" id="IPR003913">
    <property type="entry name" value="Tuberin"/>
</dbReference>
<dbReference type="Pfam" id="PF11864">
    <property type="entry name" value="DUF3384"/>
    <property type="match status" value="1"/>
</dbReference>
<feature type="compositionally biased region" description="Low complexity" evidence="12">
    <location>
        <begin position="1531"/>
        <end position="1554"/>
    </location>
</feature>
<feature type="compositionally biased region" description="Low complexity" evidence="12">
    <location>
        <begin position="2222"/>
        <end position="2240"/>
    </location>
</feature>
<dbReference type="InterPro" id="IPR035974">
    <property type="entry name" value="Rap/Ran-GAP_sf"/>
</dbReference>
<dbReference type="InterPro" id="IPR018515">
    <property type="entry name" value="Tuberin-type_domain"/>
</dbReference>
<feature type="region of interest" description="Disordered" evidence="12">
    <location>
        <begin position="119"/>
        <end position="151"/>
    </location>
</feature>
<dbReference type="SUPFAM" id="SSF111347">
    <property type="entry name" value="Rap/Ran-GAP"/>
    <property type="match status" value="1"/>
</dbReference>
<evidence type="ECO:0000256" key="6">
    <source>
        <dbReference type="ARBA" id="ARBA00023136"/>
    </source>
</evidence>
<keyword evidence="5" id="KW-0832">Ubl conjugation</keyword>
<evidence type="ECO:0000256" key="11">
    <source>
        <dbReference type="PROSITE-ProRule" id="PRU00165"/>
    </source>
</evidence>
<feature type="compositionally biased region" description="Gly residues" evidence="12">
    <location>
        <begin position="309"/>
        <end position="321"/>
    </location>
</feature>
<feature type="compositionally biased region" description="Low complexity" evidence="12">
    <location>
        <begin position="1801"/>
        <end position="1821"/>
    </location>
</feature>
<dbReference type="GO" id="GO:0016241">
    <property type="term" value="P:regulation of macroautophagy"/>
    <property type="evidence" value="ECO:0007669"/>
    <property type="project" value="UniProtKB-ARBA"/>
</dbReference>
<dbReference type="GO" id="GO:0005096">
    <property type="term" value="F:GTPase activator activity"/>
    <property type="evidence" value="ECO:0007669"/>
    <property type="project" value="UniProtKB-UniRule"/>
</dbReference>
<feature type="compositionally biased region" description="Low complexity" evidence="12">
    <location>
        <begin position="259"/>
        <end position="269"/>
    </location>
</feature>
<feature type="region of interest" description="Disordered" evidence="12">
    <location>
        <begin position="1004"/>
        <end position="1058"/>
    </location>
</feature>
<dbReference type="GO" id="GO:0051726">
    <property type="term" value="P:regulation of cell cycle"/>
    <property type="evidence" value="ECO:0007669"/>
    <property type="project" value="TreeGrafter"/>
</dbReference>
<proteinExistence type="predicted"/>
<keyword evidence="3" id="KW-0963">Cytoplasm</keyword>
<dbReference type="GO" id="GO:0046627">
    <property type="term" value="P:negative regulation of insulin receptor signaling pathway"/>
    <property type="evidence" value="ECO:0007669"/>
    <property type="project" value="TreeGrafter"/>
</dbReference>
<feature type="compositionally biased region" description="Pro residues" evidence="12">
    <location>
        <begin position="1043"/>
        <end position="1058"/>
    </location>
</feature>
<evidence type="ECO:0000256" key="2">
    <source>
        <dbReference type="ARBA" id="ARBA00022468"/>
    </source>
</evidence>
<evidence type="ECO:0000256" key="12">
    <source>
        <dbReference type="SAM" id="MobiDB-lite"/>
    </source>
</evidence>
<dbReference type="PROSITE" id="PS50085">
    <property type="entry name" value="RAPGAP"/>
    <property type="match status" value="1"/>
</dbReference>
<feature type="region of interest" description="Disordered" evidence="12">
    <location>
        <begin position="1308"/>
        <end position="1350"/>
    </location>
</feature>
<dbReference type="InterPro" id="IPR027107">
    <property type="entry name" value="Tuberin/Ral-act_asu"/>
</dbReference>
<feature type="compositionally biased region" description="Polar residues" evidence="12">
    <location>
        <begin position="1315"/>
        <end position="1324"/>
    </location>
</feature>
<dbReference type="Proteomes" id="UP000700334">
    <property type="component" value="Unassembled WGS sequence"/>
</dbReference>
<feature type="region of interest" description="Disordered" evidence="12">
    <location>
        <begin position="2213"/>
        <end position="2258"/>
    </location>
</feature>
<evidence type="ECO:0000256" key="1">
    <source>
        <dbReference type="ARBA" id="ARBA00004514"/>
    </source>
</evidence>
<feature type="compositionally biased region" description="Low complexity" evidence="12">
    <location>
        <begin position="277"/>
        <end position="303"/>
    </location>
</feature>
<feature type="region of interest" description="Disordered" evidence="12">
    <location>
        <begin position="1"/>
        <end position="101"/>
    </location>
</feature>
<evidence type="ECO:0000256" key="8">
    <source>
        <dbReference type="ARBA" id="ARBA00023765"/>
    </source>
</evidence>
<feature type="domain" description="Rap-GAP" evidence="13">
    <location>
        <begin position="1960"/>
        <end position="2209"/>
    </location>
</feature>
<dbReference type="PANTHER" id="PTHR10063">
    <property type="entry name" value="TUBERIN"/>
    <property type="match status" value="1"/>
</dbReference>
<reference evidence="14" key="1">
    <citation type="journal article" date="2021" name="Evol. Appl.">
        <title>The genome of the Pyrenean desman and the effects of bottlenecks and inbreeding on the genomic landscape of an endangered species.</title>
        <authorList>
            <person name="Escoda L."/>
            <person name="Castresana J."/>
        </authorList>
    </citation>
    <scope>NUCLEOTIDE SEQUENCE</scope>
    <source>
        <strain evidence="14">IBE-C5619</strain>
    </source>
</reference>
<dbReference type="Pfam" id="PF02145">
    <property type="entry name" value="Rap_GAP"/>
    <property type="match status" value="1"/>
</dbReference>
<dbReference type="GO" id="GO:0030178">
    <property type="term" value="P:negative regulation of Wnt signaling pathway"/>
    <property type="evidence" value="ECO:0007669"/>
    <property type="project" value="TreeGrafter"/>
</dbReference>
<feature type="region of interest" description="Disordered" evidence="12">
    <location>
        <begin position="1462"/>
        <end position="1556"/>
    </location>
</feature>
<evidence type="ECO:0000259" key="13">
    <source>
        <dbReference type="PROSITE" id="PS50085"/>
    </source>
</evidence>
<feature type="region of interest" description="Disordered" evidence="12">
    <location>
        <begin position="1746"/>
        <end position="1920"/>
    </location>
</feature>
<feature type="non-terminal residue" evidence="14">
    <location>
        <position position="1"/>
    </location>
</feature>
<evidence type="ECO:0000256" key="3">
    <source>
        <dbReference type="ARBA" id="ARBA00022490"/>
    </source>
</evidence>
<dbReference type="Gene3D" id="1.25.10.10">
    <property type="entry name" value="Leucine-rich Repeat Variant"/>
    <property type="match status" value="1"/>
</dbReference>
<accession>A0A8J5ZSU6</accession>
<gene>
    <name evidence="14" type="ORF">J0S82_010303</name>
</gene>
<dbReference type="GO" id="GO:0033596">
    <property type="term" value="C:TSC1-TSC2 complex"/>
    <property type="evidence" value="ECO:0007669"/>
    <property type="project" value="InterPro"/>
</dbReference>
<feature type="compositionally biased region" description="Low complexity" evidence="12">
    <location>
        <begin position="1006"/>
        <end position="1019"/>
    </location>
</feature>
<organism evidence="14 15">
    <name type="scientific">Galemys pyrenaicus</name>
    <name type="common">Iberian desman</name>
    <name type="synonym">Pyrenean desman</name>
    <dbReference type="NCBI Taxonomy" id="202257"/>
    <lineage>
        <taxon>Eukaryota</taxon>
        <taxon>Metazoa</taxon>
        <taxon>Chordata</taxon>
        <taxon>Craniata</taxon>
        <taxon>Vertebrata</taxon>
        <taxon>Euteleostomi</taxon>
        <taxon>Mammalia</taxon>
        <taxon>Eutheria</taxon>
        <taxon>Laurasiatheria</taxon>
        <taxon>Eulipotyphla</taxon>
        <taxon>Talpidae</taxon>
        <taxon>Galemys</taxon>
    </lineage>
</organism>
<dbReference type="GO" id="GO:0032007">
    <property type="term" value="P:negative regulation of TOR signaling"/>
    <property type="evidence" value="ECO:0007669"/>
    <property type="project" value="InterPro"/>
</dbReference>
<keyword evidence="6" id="KW-0472">Membrane</keyword>
<evidence type="ECO:0000313" key="15">
    <source>
        <dbReference type="Proteomes" id="UP000700334"/>
    </source>
</evidence>
<feature type="compositionally biased region" description="Low complexity" evidence="12">
    <location>
        <begin position="1874"/>
        <end position="1891"/>
    </location>
</feature>
<dbReference type="Gene3D" id="3.40.50.11210">
    <property type="entry name" value="Rap/Ran-GAP"/>
    <property type="match status" value="1"/>
</dbReference>
<dbReference type="InterPro" id="IPR024584">
    <property type="entry name" value="Tuberin_N"/>
</dbReference>
<name>A0A8J5ZSU6_GALPY</name>
<dbReference type="GO" id="GO:0051056">
    <property type="term" value="P:regulation of small GTPase mediated signal transduction"/>
    <property type="evidence" value="ECO:0007669"/>
    <property type="project" value="InterPro"/>
</dbReference>
<feature type="region of interest" description="Disordered" evidence="12">
    <location>
        <begin position="220"/>
        <end position="323"/>
    </location>
</feature>
<comment type="function">
    <text evidence="9">Catalytic component of the TSC-TBC complex, a multiprotein complex that acts as a negative regulator of the canonical mTORC1 complex, an evolutionarily conserved central nutrient sensor that stimulates anabolic reactions and macromolecule biosynthesis to promote cellular biomass generation and growth. Within the TSC-TBC complex, TSC2 acts as a GTPase-activating protein (GAP) for the small GTPase RHEB, a direct activator of the protein kinase activity of mTORC1. In absence of nutrients, the TSC-TBC complex inhibits mTORC1, thereby preventing phosphorylation of ribosomal protein S6 kinase (RPS6KB1 and RPS6KB2) and EIF4EBP1 (4E-BP1) by the mTORC1 signaling. The TSC-TBC complex is inactivated in response to nutrients, relieving inhibition of mTORC1. Involved in microtubule-mediated protein transport via its ability to regulate mTORC1 signaling. Also stimulates the intrinsic GTPase activity of the Ras-related proteins RAP1A and RAB5.</text>
</comment>
<feature type="compositionally biased region" description="Low complexity" evidence="12">
    <location>
        <begin position="127"/>
        <end position="139"/>
    </location>
</feature>
<dbReference type="GO" id="GO:0005634">
    <property type="term" value="C:nucleus"/>
    <property type="evidence" value="ECO:0007669"/>
    <property type="project" value="InterPro"/>
</dbReference>
<feature type="compositionally biased region" description="Basic and acidic residues" evidence="12">
    <location>
        <begin position="1025"/>
        <end position="1039"/>
    </location>
</feature>
<dbReference type="EMBL" id="JAGFMF010012160">
    <property type="protein sequence ID" value="KAG8506386.1"/>
    <property type="molecule type" value="Genomic_DNA"/>
</dbReference>
<dbReference type="InterPro" id="IPR016024">
    <property type="entry name" value="ARM-type_fold"/>
</dbReference>
<evidence type="ECO:0000256" key="10">
    <source>
        <dbReference type="ARBA" id="ARBA00070662"/>
    </source>
</evidence>
<evidence type="ECO:0000256" key="5">
    <source>
        <dbReference type="ARBA" id="ARBA00022843"/>
    </source>
</evidence>
<dbReference type="GO" id="GO:0005765">
    <property type="term" value="C:lysosomal membrane"/>
    <property type="evidence" value="ECO:0007669"/>
    <property type="project" value="UniProtKB-SubCell"/>
</dbReference>
<dbReference type="PRINTS" id="PR01431">
    <property type="entry name" value="TUBERIN"/>
</dbReference>
<comment type="caution">
    <text evidence="14">The sequence shown here is derived from an EMBL/GenBank/DDBJ whole genome shotgun (WGS) entry which is preliminary data.</text>
</comment>
<feature type="compositionally biased region" description="Low complexity" evidence="12">
    <location>
        <begin position="1746"/>
        <end position="1768"/>
    </location>
</feature>
<evidence type="ECO:0000256" key="7">
    <source>
        <dbReference type="ARBA" id="ARBA00023228"/>
    </source>
</evidence>
<dbReference type="SUPFAM" id="SSF48371">
    <property type="entry name" value="ARM repeat"/>
    <property type="match status" value="1"/>
</dbReference>
<dbReference type="PANTHER" id="PTHR10063:SF0">
    <property type="entry name" value="TUBERIN"/>
    <property type="match status" value="1"/>
</dbReference>
<keyword evidence="2 11" id="KW-0343">GTPase activation</keyword>
<dbReference type="FunFam" id="3.40.50.11210:FF:000004">
    <property type="entry name" value="Tuberin isoform X3"/>
    <property type="match status" value="1"/>
</dbReference>
<keyword evidence="7" id="KW-0458">Lysosome</keyword>
<feature type="compositionally biased region" description="Basic and acidic residues" evidence="12">
    <location>
        <begin position="63"/>
        <end position="75"/>
    </location>
</feature>
<keyword evidence="4" id="KW-0597">Phosphoprotein</keyword>
<evidence type="ECO:0000313" key="14">
    <source>
        <dbReference type="EMBL" id="KAG8506386.1"/>
    </source>
</evidence>
<comment type="subcellular location">
    <subcellularLocation>
        <location evidence="1">Cytoplasm</location>
        <location evidence="1">Cytosol</location>
    </subcellularLocation>
    <subcellularLocation>
        <location evidence="8">Lysosome membrane</location>
        <topology evidence="8">Peripheral membrane protein</topology>
    </subcellularLocation>
</comment>
<dbReference type="Pfam" id="PF03542">
    <property type="entry name" value="Tuberin"/>
    <property type="match status" value="2"/>
</dbReference>
<evidence type="ECO:0000256" key="4">
    <source>
        <dbReference type="ARBA" id="ARBA00022553"/>
    </source>
</evidence>
<feature type="compositionally biased region" description="Basic and acidic residues" evidence="12">
    <location>
        <begin position="1769"/>
        <end position="1778"/>
    </location>
</feature>
<protein>
    <recommendedName>
        <fullName evidence="10">Tuberin</fullName>
    </recommendedName>
</protein>
<dbReference type="InterPro" id="IPR011989">
    <property type="entry name" value="ARM-like"/>
</dbReference>
<dbReference type="OrthoDB" id="5797019at2759"/>
<dbReference type="GO" id="GO:0051898">
    <property type="term" value="P:negative regulation of phosphatidylinositol 3-kinase/protein kinase B signal transduction"/>
    <property type="evidence" value="ECO:0007669"/>
    <property type="project" value="TreeGrafter"/>
</dbReference>